<dbReference type="AlphaFoldDB" id="A0A131Z2R5"/>
<evidence type="ECO:0000256" key="1">
    <source>
        <dbReference type="PROSITE-ProRule" id="PRU00325"/>
    </source>
</evidence>
<keyword evidence="3" id="KW-0378">Hydrolase</keyword>
<dbReference type="GO" id="GO:0004519">
    <property type="term" value="F:endonuclease activity"/>
    <property type="evidence" value="ECO:0007669"/>
    <property type="project" value="UniProtKB-KW"/>
</dbReference>
<sequence length="487" mass="54602">MAGREVMEATRKRARLENQAAYGPLVSLSAILDLAKETQRCVVEGEGAFNAGHIICCGIRETTSEAVQVESLCLQTSAIKGPPHTIKVQVCNTTGAVKGECTCKAGLSGQCKHVFATLIYLNRTSATSLDSLSCTDVQQQWGRASAASLYKPRPISLFCHVEQPQPRSFPEDIQAQIRKELIEAAKDSALAKHKTRTRKLAPVTCSPSTVHATDRIFTQGCYLKDYTKFLFFESVLDGGKTIVKRFTLENLSASEKTFYIENVCLSYAKAKEICHKTSDQASTLWHSERKKRITGSICRELYTFEESGIRTWEAKLERLYCRDHFKGNEATRYGIDNESLALEEYARTHKERVSKLGLVVIPAVPWLGYSPDGISEQRGTSVLLEVKCPIQGQQSSIKDLVNAKKMAFLARDGENYALKPAHKYYSQVQLGMLLLNMKVCHFIVYSKVESLVIPVQRDTEHIQQLVERLQYVYFKKVLPKLVQISKA</sequence>
<dbReference type="GO" id="GO:0006281">
    <property type="term" value="P:DNA repair"/>
    <property type="evidence" value="ECO:0007669"/>
    <property type="project" value="UniProtKB-ARBA"/>
</dbReference>
<name>A0A131Z2R5_RHIAP</name>
<dbReference type="Pfam" id="PF09588">
    <property type="entry name" value="YqaJ"/>
    <property type="match status" value="1"/>
</dbReference>
<dbReference type="InterPro" id="IPR011335">
    <property type="entry name" value="Restrct_endonuc-II-like"/>
</dbReference>
<feature type="domain" description="SWIM-type" evidence="2">
    <location>
        <begin position="86"/>
        <end position="122"/>
    </location>
</feature>
<keyword evidence="1" id="KW-0863">Zinc-finger</keyword>
<dbReference type="InterPro" id="IPR011604">
    <property type="entry name" value="PDDEXK-like_dom_sf"/>
</dbReference>
<dbReference type="InterPro" id="IPR007527">
    <property type="entry name" value="Znf_SWIM"/>
</dbReference>
<keyword evidence="3" id="KW-0255">Endonuclease</keyword>
<reference evidence="3" key="1">
    <citation type="journal article" date="2016" name="Ticks Tick Borne Dis.">
        <title>De novo assembly and annotation of the salivary gland transcriptome of Rhipicephalus appendiculatus male and female ticks during blood feeding.</title>
        <authorList>
            <person name="de Castro M.H."/>
            <person name="de Klerk D."/>
            <person name="Pienaar R."/>
            <person name="Latif A.A."/>
            <person name="Rees D.J."/>
            <person name="Mans B.J."/>
        </authorList>
    </citation>
    <scope>NUCLEOTIDE SEQUENCE</scope>
    <source>
        <tissue evidence="3">Salivary glands</tissue>
    </source>
</reference>
<dbReference type="EMBL" id="GEDV01003512">
    <property type="protein sequence ID" value="JAP85045.1"/>
    <property type="molecule type" value="Transcribed_RNA"/>
</dbReference>
<dbReference type="InterPro" id="IPR019080">
    <property type="entry name" value="YqaJ_viral_recombinase"/>
</dbReference>
<proteinExistence type="predicted"/>
<dbReference type="PANTHER" id="PTHR46609:SF8">
    <property type="entry name" value="YQAJ VIRAL RECOMBINASE DOMAIN-CONTAINING PROTEIN"/>
    <property type="match status" value="1"/>
</dbReference>
<evidence type="ECO:0000313" key="3">
    <source>
        <dbReference type="EMBL" id="JAP85045.1"/>
    </source>
</evidence>
<organism evidence="3">
    <name type="scientific">Rhipicephalus appendiculatus</name>
    <name type="common">Brown ear tick</name>
    <dbReference type="NCBI Taxonomy" id="34631"/>
    <lineage>
        <taxon>Eukaryota</taxon>
        <taxon>Metazoa</taxon>
        <taxon>Ecdysozoa</taxon>
        <taxon>Arthropoda</taxon>
        <taxon>Chelicerata</taxon>
        <taxon>Arachnida</taxon>
        <taxon>Acari</taxon>
        <taxon>Parasitiformes</taxon>
        <taxon>Ixodida</taxon>
        <taxon>Ixodoidea</taxon>
        <taxon>Ixodidae</taxon>
        <taxon>Rhipicephalinae</taxon>
        <taxon>Rhipicephalus</taxon>
        <taxon>Rhipicephalus</taxon>
    </lineage>
</organism>
<dbReference type="PROSITE" id="PS50966">
    <property type="entry name" value="ZF_SWIM"/>
    <property type="match status" value="1"/>
</dbReference>
<dbReference type="GO" id="GO:0008270">
    <property type="term" value="F:zinc ion binding"/>
    <property type="evidence" value="ECO:0007669"/>
    <property type="project" value="UniProtKB-KW"/>
</dbReference>
<dbReference type="InterPro" id="IPR051703">
    <property type="entry name" value="NF-kappa-B_Signaling_Reg"/>
</dbReference>
<evidence type="ECO:0000259" key="2">
    <source>
        <dbReference type="PROSITE" id="PS50966"/>
    </source>
</evidence>
<keyword evidence="1" id="KW-0479">Metal-binding</keyword>
<accession>A0A131Z2R5</accession>
<dbReference type="Gene3D" id="3.90.320.10">
    <property type="match status" value="1"/>
</dbReference>
<keyword evidence="3" id="KW-0540">Nuclease</keyword>
<protein>
    <submittedName>
        <fullName evidence="3">Phage-type endonuclease</fullName>
    </submittedName>
</protein>
<dbReference type="SUPFAM" id="SSF52980">
    <property type="entry name" value="Restriction endonuclease-like"/>
    <property type="match status" value="1"/>
</dbReference>
<dbReference type="PANTHER" id="PTHR46609">
    <property type="entry name" value="EXONUCLEASE, PHAGE-TYPE/RECB, C-TERMINAL DOMAIN-CONTAINING PROTEIN"/>
    <property type="match status" value="1"/>
</dbReference>
<keyword evidence="1" id="KW-0862">Zinc</keyword>
<dbReference type="CDD" id="cd22343">
    <property type="entry name" value="PDDEXK_lambda_exonuclease-like"/>
    <property type="match status" value="1"/>
</dbReference>